<evidence type="ECO:0000313" key="6">
    <source>
        <dbReference type="Proteomes" id="UP000230837"/>
    </source>
</evidence>
<protein>
    <submittedName>
        <fullName evidence="5">Redox-regulated ATPase YchF</fullName>
    </submittedName>
</protein>
<keyword evidence="1" id="KW-0547">Nucleotide-binding</keyword>
<dbReference type="InterPro" id="IPR041706">
    <property type="entry name" value="YchF_N"/>
</dbReference>
<dbReference type="NCBIfam" id="TIGR00092">
    <property type="entry name" value="redox-regulated ATPase YchF"/>
    <property type="match status" value="1"/>
</dbReference>
<accession>A0A2M7INZ4</accession>
<evidence type="ECO:0000256" key="2">
    <source>
        <dbReference type="ARBA" id="ARBA00022840"/>
    </source>
</evidence>
<feature type="domain" description="OBG-type G" evidence="4">
    <location>
        <begin position="3"/>
        <end position="260"/>
    </location>
</feature>
<dbReference type="Gene3D" id="1.10.150.300">
    <property type="entry name" value="TGS-like domain"/>
    <property type="match status" value="1"/>
</dbReference>
<dbReference type="PANTHER" id="PTHR23305:SF18">
    <property type="entry name" value="OBG-TYPE G DOMAIN-CONTAINING PROTEIN"/>
    <property type="match status" value="1"/>
</dbReference>
<evidence type="ECO:0000313" key="5">
    <source>
        <dbReference type="EMBL" id="PIW96990.1"/>
    </source>
</evidence>
<dbReference type="Proteomes" id="UP000230837">
    <property type="component" value="Unassembled WGS sequence"/>
</dbReference>
<dbReference type="GO" id="GO:0005524">
    <property type="term" value="F:ATP binding"/>
    <property type="evidence" value="ECO:0007669"/>
    <property type="project" value="UniProtKB-KW"/>
</dbReference>
<keyword evidence="2" id="KW-0067">ATP-binding</keyword>
<dbReference type="PROSITE" id="PS51710">
    <property type="entry name" value="G_OBG"/>
    <property type="match status" value="1"/>
</dbReference>
<evidence type="ECO:0000256" key="1">
    <source>
        <dbReference type="ARBA" id="ARBA00022741"/>
    </source>
</evidence>
<dbReference type="InterPro" id="IPR006073">
    <property type="entry name" value="GTP-bd"/>
</dbReference>
<dbReference type="InterPro" id="IPR013029">
    <property type="entry name" value="YchF_C"/>
</dbReference>
<dbReference type="InterPro" id="IPR023192">
    <property type="entry name" value="TGS-like_dom_sf"/>
</dbReference>
<dbReference type="GO" id="GO:0016887">
    <property type="term" value="F:ATP hydrolysis activity"/>
    <property type="evidence" value="ECO:0007669"/>
    <property type="project" value="InterPro"/>
</dbReference>
<proteinExistence type="predicted"/>
<reference evidence="6" key="1">
    <citation type="submission" date="2017-09" db="EMBL/GenBank/DDBJ databases">
        <title>Depth-based differentiation of microbial function through sediment-hosted aquifers and enrichment of novel symbionts in the deep terrestrial subsurface.</title>
        <authorList>
            <person name="Probst A.J."/>
            <person name="Ladd B."/>
            <person name="Jarett J.K."/>
            <person name="Geller-Mcgrath D.E."/>
            <person name="Sieber C.M.K."/>
            <person name="Emerson J.B."/>
            <person name="Anantharaman K."/>
            <person name="Thomas B.C."/>
            <person name="Malmstrom R."/>
            <person name="Stieglmeier M."/>
            <person name="Klingl A."/>
            <person name="Woyke T."/>
            <person name="Ryan C.M."/>
            <person name="Banfield J.F."/>
        </authorList>
    </citation>
    <scope>NUCLEOTIDE SEQUENCE [LARGE SCALE GENOMIC DNA]</scope>
</reference>
<dbReference type="InterPro" id="IPR027417">
    <property type="entry name" value="P-loop_NTPase"/>
</dbReference>
<dbReference type="EMBL" id="PFHR01000110">
    <property type="protein sequence ID" value="PIW96990.1"/>
    <property type="molecule type" value="Genomic_DNA"/>
</dbReference>
<comment type="caution">
    <text evidence="5">The sequence shown here is derived from an EMBL/GenBank/DDBJ whole genome shotgun (WGS) entry which is preliminary data.</text>
</comment>
<dbReference type="PANTHER" id="PTHR23305">
    <property type="entry name" value="OBG GTPASE FAMILY"/>
    <property type="match status" value="1"/>
</dbReference>
<dbReference type="CDD" id="cd01900">
    <property type="entry name" value="YchF"/>
    <property type="match status" value="1"/>
</dbReference>
<name>A0A2M7INZ4_9BACT</name>
<evidence type="ECO:0000259" key="4">
    <source>
        <dbReference type="PROSITE" id="PS51710"/>
    </source>
</evidence>
<dbReference type="FunFam" id="1.10.150.300:FF:000001">
    <property type="entry name" value="Ribosome-binding ATPase YchF"/>
    <property type="match status" value="1"/>
</dbReference>
<keyword evidence="3" id="KW-0460">Magnesium</keyword>
<dbReference type="Pfam" id="PF01926">
    <property type="entry name" value="MMR_HSR1"/>
    <property type="match status" value="1"/>
</dbReference>
<gene>
    <name evidence="5" type="ORF">COZ82_01995</name>
</gene>
<dbReference type="Gene3D" id="3.10.20.30">
    <property type="match status" value="1"/>
</dbReference>
<dbReference type="GO" id="GO:0005525">
    <property type="term" value="F:GTP binding"/>
    <property type="evidence" value="ECO:0007669"/>
    <property type="project" value="InterPro"/>
</dbReference>
<dbReference type="Pfam" id="PF06071">
    <property type="entry name" value="YchF-GTPase_C"/>
    <property type="match status" value="1"/>
</dbReference>
<dbReference type="InterPro" id="IPR004396">
    <property type="entry name" value="ATPase_YchF/OLA1"/>
</dbReference>
<dbReference type="SUPFAM" id="SSF52540">
    <property type="entry name" value="P-loop containing nucleoside triphosphate hydrolases"/>
    <property type="match status" value="1"/>
</dbReference>
<dbReference type="InterPro" id="IPR031167">
    <property type="entry name" value="G_OBG"/>
</dbReference>
<dbReference type="Gene3D" id="3.40.50.300">
    <property type="entry name" value="P-loop containing nucleotide triphosphate hydrolases"/>
    <property type="match status" value="1"/>
</dbReference>
<sequence>MSLSVGIVGLPNVGKSTLFNALTKNSVPMENYPFCTIDPAVGVVAVPDGRLATLANISGTNTIIPAVVEFVDIAGLVKGASAGEGLGNKFLANIRETDMIAEVVRIFEDNDIHHVSGAIDPLDDIEVINLELIMADAETVIKRINNIERDAKRGDKEAMIEYDVLKRLLPHLEAGQLANQLETNENEAKVIKNIHLLTMKPFLYVCNKKTDAFNLDEQNDERWQSLLEFFTSTGSEYVVVDAGMEHELKDLSDDEKNEFRREYGAQNSGVGSLIRACYDRLGLMSYFTTGEKETRAWTVPIGSTGPRAAAAIH</sequence>
<organism evidence="5 6">
    <name type="scientific">Candidatus Kaiserbacteria bacterium CG_4_8_14_3_um_filter_38_9</name>
    <dbReference type="NCBI Taxonomy" id="1974599"/>
    <lineage>
        <taxon>Bacteria</taxon>
        <taxon>Candidatus Kaiseribacteriota</taxon>
    </lineage>
</organism>
<feature type="non-terminal residue" evidence="5">
    <location>
        <position position="313"/>
    </location>
</feature>
<dbReference type="GO" id="GO:0005737">
    <property type="term" value="C:cytoplasm"/>
    <property type="evidence" value="ECO:0007669"/>
    <property type="project" value="TreeGrafter"/>
</dbReference>
<dbReference type="InterPro" id="IPR012675">
    <property type="entry name" value="Beta-grasp_dom_sf"/>
</dbReference>
<dbReference type="PRINTS" id="PR00326">
    <property type="entry name" value="GTP1OBG"/>
</dbReference>
<dbReference type="AlphaFoldDB" id="A0A2M7INZ4"/>
<evidence type="ECO:0000256" key="3">
    <source>
        <dbReference type="ARBA" id="ARBA00022842"/>
    </source>
</evidence>